<dbReference type="GO" id="GO:0005634">
    <property type="term" value="C:nucleus"/>
    <property type="evidence" value="ECO:0007669"/>
    <property type="project" value="TreeGrafter"/>
</dbReference>
<dbReference type="InterPro" id="IPR048256">
    <property type="entry name" value="Tektin-like"/>
</dbReference>
<organism evidence="5 6">
    <name type="scientific">Oryctes borbonicus</name>
    <dbReference type="NCBI Taxonomy" id="1629725"/>
    <lineage>
        <taxon>Eukaryota</taxon>
        <taxon>Metazoa</taxon>
        <taxon>Ecdysozoa</taxon>
        <taxon>Arthropoda</taxon>
        <taxon>Hexapoda</taxon>
        <taxon>Insecta</taxon>
        <taxon>Pterygota</taxon>
        <taxon>Neoptera</taxon>
        <taxon>Endopterygota</taxon>
        <taxon>Coleoptera</taxon>
        <taxon>Polyphaga</taxon>
        <taxon>Scarabaeiformia</taxon>
        <taxon>Scarabaeidae</taxon>
        <taxon>Dynastinae</taxon>
        <taxon>Oryctes</taxon>
    </lineage>
</organism>
<evidence type="ECO:0000313" key="5">
    <source>
        <dbReference type="EMBL" id="KRT79023.1"/>
    </source>
</evidence>
<dbReference type="InterPro" id="IPR000435">
    <property type="entry name" value="Tektins"/>
</dbReference>
<dbReference type="OrthoDB" id="6758971at2759"/>
<gene>
    <name evidence="5" type="ORF">AMK59_8385</name>
</gene>
<dbReference type="GO" id="GO:0060271">
    <property type="term" value="P:cilium assembly"/>
    <property type="evidence" value="ECO:0007669"/>
    <property type="project" value="UniProtKB-UniRule"/>
</dbReference>
<dbReference type="Proteomes" id="UP000051574">
    <property type="component" value="Unassembled WGS sequence"/>
</dbReference>
<evidence type="ECO:0000256" key="4">
    <source>
        <dbReference type="RuleBase" id="RU367040"/>
    </source>
</evidence>
<reference evidence="5 6" key="1">
    <citation type="submission" date="2015-09" db="EMBL/GenBank/DDBJ databases">
        <title>Draft genome of the scarab beetle Oryctes borbonicus.</title>
        <authorList>
            <person name="Meyer J.M."/>
            <person name="Markov G.V."/>
            <person name="Baskaran P."/>
            <person name="Herrmann M."/>
            <person name="Sommer R.J."/>
            <person name="Roedelsperger C."/>
        </authorList>
    </citation>
    <scope>NUCLEOTIDE SEQUENCE [LARGE SCALE GENOMIC DNA]</scope>
    <source>
        <strain evidence="5">OB123</strain>
        <tissue evidence="5">Whole animal</tissue>
    </source>
</reference>
<dbReference type="PANTHER" id="PTHR19960">
    <property type="entry name" value="TEKTIN"/>
    <property type="match status" value="1"/>
</dbReference>
<dbReference type="Pfam" id="PF03148">
    <property type="entry name" value="Tektin"/>
    <property type="match status" value="1"/>
</dbReference>
<comment type="similarity">
    <text evidence="1 4">Belongs to the tektin family.</text>
</comment>
<comment type="subcellular location">
    <subcellularLocation>
        <location evidence="4">Cytoplasm</location>
        <location evidence="4">Cytoskeleton</location>
        <location evidence="4">Cilium axoneme</location>
    </subcellularLocation>
</comment>
<proteinExistence type="inferred from homology"/>
<dbReference type="GO" id="GO:0060294">
    <property type="term" value="P:cilium movement involved in cell motility"/>
    <property type="evidence" value="ECO:0007669"/>
    <property type="project" value="UniProtKB-UniRule"/>
</dbReference>
<keyword evidence="2" id="KW-0963">Cytoplasm</keyword>
<keyword evidence="4" id="KW-0966">Cell projection</keyword>
<dbReference type="GO" id="GO:0015630">
    <property type="term" value="C:microtubule cytoskeleton"/>
    <property type="evidence" value="ECO:0007669"/>
    <property type="project" value="UniProtKB-UniRule"/>
</dbReference>
<dbReference type="AlphaFoldDB" id="A0A0T6AV58"/>
<keyword evidence="6" id="KW-1185">Reference proteome</keyword>
<evidence type="ECO:0000256" key="2">
    <source>
        <dbReference type="ARBA" id="ARBA00022490"/>
    </source>
</evidence>
<name>A0A0T6AV58_9SCAR</name>
<evidence type="ECO:0000313" key="6">
    <source>
        <dbReference type="Proteomes" id="UP000051574"/>
    </source>
</evidence>
<keyword evidence="4" id="KW-0282">Flagellum</keyword>
<protein>
    <recommendedName>
        <fullName evidence="4">Tektin</fullName>
    </recommendedName>
</protein>
<keyword evidence="3" id="KW-0175">Coiled coil</keyword>
<sequence>FLISKRLHYVDIMVIQTHFFHSQSSPEHWENFTRETLQESEATRQRSVALRGTLDAILTNASRDLRTQADKVEAALSKRVACTDEIRIRLENELKKVRCRLFVIDNIYNHITISRCYNA</sequence>
<evidence type="ECO:0000256" key="1">
    <source>
        <dbReference type="ARBA" id="ARBA00007209"/>
    </source>
</evidence>
<keyword evidence="4" id="KW-0969">Cilium</keyword>
<evidence type="ECO:0000256" key="3">
    <source>
        <dbReference type="ARBA" id="ARBA00023054"/>
    </source>
</evidence>
<feature type="non-terminal residue" evidence="5">
    <location>
        <position position="1"/>
    </location>
</feature>
<dbReference type="PANTHER" id="PTHR19960:SF12">
    <property type="entry name" value="TEKTIN-4"/>
    <property type="match status" value="1"/>
</dbReference>
<comment type="caution">
    <text evidence="5">The sequence shown here is derived from an EMBL/GenBank/DDBJ whole genome shotgun (WGS) entry which is preliminary data.</text>
</comment>
<dbReference type="EMBL" id="LJIG01022728">
    <property type="protein sequence ID" value="KRT79023.1"/>
    <property type="molecule type" value="Genomic_DNA"/>
</dbReference>
<dbReference type="GO" id="GO:0005930">
    <property type="term" value="C:axoneme"/>
    <property type="evidence" value="ECO:0007669"/>
    <property type="project" value="UniProtKB-SubCell"/>
</dbReference>
<accession>A0A0T6AV58</accession>